<gene>
    <name evidence="1" type="ORF">SEPMUDRAFT_151014</name>
</gene>
<evidence type="ECO:0000313" key="2">
    <source>
        <dbReference type="Proteomes" id="UP000016931"/>
    </source>
</evidence>
<reference evidence="1 2" key="1">
    <citation type="journal article" date="2012" name="PLoS Pathog.">
        <title>Diverse lifestyles and strategies of plant pathogenesis encoded in the genomes of eighteen Dothideomycetes fungi.</title>
        <authorList>
            <person name="Ohm R.A."/>
            <person name="Feau N."/>
            <person name="Henrissat B."/>
            <person name="Schoch C.L."/>
            <person name="Horwitz B.A."/>
            <person name="Barry K.W."/>
            <person name="Condon B.J."/>
            <person name="Copeland A.C."/>
            <person name="Dhillon B."/>
            <person name="Glaser F."/>
            <person name="Hesse C.N."/>
            <person name="Kosti I."/>
            <person name="LaButti K."/>
            <person name="Lindquist E.A."/>
            <person name="Lucas S."/>
            <person name="Salamov A.A."/>
            <person name="Bradshaw R.E."/>
            <person name="Ciuffetti L."/>
            <person name="Hamelin R.C."/>
            <person name="Kema G.H.J."/>
            <person name="Lawrence C."/>
            <person name="Scott J.A."/>
            <person name="Spatafora J.W."/>
            <person name="Turgeon B.G."/>
            <person name="de Wit P.J.G.M."/>
            <person name="Zhong S."/>
            <person name="Goodwin S.B."/>
            <person name="Grigoriev I.V."/>
        </authorList>
    </citation>
    <scope>NUCLEOTIDE SEQUENCE [LARGE SCALE GENOMIC DNA]</scope>
    <source>
        <strain evidence="1 2">SO2202</strain>
    </source>
</reference>
<dbReference type="EMBL" id="KB456268">
    <property type="protein sequence ID" value="EMF09912.1"/>
    <property type="molecule type" value="Genomic_DNA"/>
</dbReference>
<proteinExistence type="predicted"/>
<dbReference type="HOGENOM" id="CLU_2470511_0_0_1"/>
<dbReference type="RefSeq" id="XP_016758033.1">
    <property type="nucleotide sequence ID" value="XM_016906541.1"/>
</dbReference>
<accession>M3CBX3</accession>
<evidence type="ECO:0000313" key="1">
    <source>
        <dbReference type="EMBL" id="EMF09912.1"/>
    </source>
</evidence>
<name>M3CBX3_SPHMS</name>
<organism evidence="1 2">
    <name type="scientific">Sphaerulina musiva (strain SO2202)</name>
    <name type="common">Poplar stem canker fungus</name>
    <name type="synonym">Septoria musiva</name>
    <dbReference type="NCBI Taxonomy" id="692275"/>
    <lineage>
        <taxon>Eukaryota</taxon>
        <taxon>Fungi</taxon>
        <taxon>Dikarya</taxon>
        <taxon>Ascomycota</taxon>
        <taxon>Pezizomycotina</taxon>
        <taxon>Dothideomycetes</taxon>
        <taxon>Dothideomycetidae</taxon>
        <taxon>Mycosphaerellales</taxon>
        <taxon>Mycosphaerellaceae</taxon>
        <taxon>Sphaerulina</taxon>
    </lineage>
</organism>
<keyword evidence="2" id="KW-1185">Reference proteome</keyword>
<dbReference type="GeneID" id="27903678"/>
<protein>
    <submittedName>
        <fullName evidence="1">Uncharacterized protein</fullName>
    </submittedName>
</protein>
<dbReference type="AlphaFoldDB" id="M3CBX3"/>
<dbReference type="Proteomes" id="UP000016931">
    <property type="component" value="Unassembled WGS sequence"/>
</dbReference>
<sequence length="88" mass="9803">MPTFDNIYARFRRHHSHPGLVRSSKVGCEQWTVLAMTSTEAPTVWVNKSRLAPIKRPSRPARGDVACDLTITPSVRLRTAHLVPPATS</sequence>